<organism evidence="3 4">
    <name type="scientific">Phomopsis amygdali</name>
    <name type="common">Fusicoccum amygdali</name>
    <dbReference type="NCBI Taxonomy" id="1214568"/>
    <lineage>
        <taxon>Eukaryota</taxon>
        <taxon>Fungi</taxon>
        <taxon>Dikarya</taxon>
        <taxon>Ascomycota</taxon>
        <taxon>Pezizomycotina</taxon>
        <taxon>Sordariomycetes</taxon>
        <taxon>Sordariomycetidae</taxon>
        <taxon>Diaporthales</taxon>
        <taxon>Diaporthaceae</taxon>
        <taxon>Diaporthe</taxon>
    </lineage>
</organism>
<evidence type="ECO:0000256" key="1">
    <source>
        <dbReference type="SAM" id="MobiDB-lite"/>
    </source>
</evidence>
<gene>
    <name evidence="3" type="ORF">N8I77_000122</name>
</gene>
<dbReference type="InterPro" id="IPR002575">
    <property type="entry name" value="Aminoglycoside_PTrfase"/>
</dbReference>
<proteinExistence type="predicted"/>
<feature type="domain" description="Aminoglycoside phosphotransferase" evidence="2">
    <location>
        <begin position="71"/>
        <end position="291"/>
    </location>
</feature>
<accession>A0AAD9SMX6</accession>
<protein>
    <recommendedName>
        <fullName evidence="2">Aminoglycoside phosphotransferase domain-containing protein</fullName>
    </recommendedName>
</protein>
<dbReference type="SUPFAM" id="SSF56112">
    <property type="entry name" value="Protein kinase-like (PK-like)"/>
    <property type="match status" value="1"/>
</dbReference>
<dbReference type="InterPro" id="IPR011009">
    <property type="entry name" value="Kinase-like_dom_sf"/>
</dbReference>
<evidence type="ECO:0000259" key="2">
    <source>
        <dbReference type="Pfam" id="PF01636"/>
    </source>
</evidence>
<name>A0AAD9SMX6_PHOAM</name>
<feature type="compositionally biased region" description="Basic and acidic residues" evidence="1">
    <location>
        <begin position="1"/>
        <end position="12"/>
    </location>
</feature>
<evidence type="ECO:0000313" key="3">
    <source>
        <dbReference type="EMBL" id="KAK2613195.1"/>
    </source>
</evidence>
<dbReference type="Proteomes" id="UP001265746">
    <property type="component" value="Unassembled WGS sequence"/>
</dbReference>
<dbReference type="PANTHER" id="PTHR21310:SF55">
    <property type="entry name" value="AMINOGLYCOSIDE PHOSPHOTRANSFERASE DOMAIN-CONTAINING PROTEIN"/>
    <property type="match status" value="1"/>
</dbReference>
<dbReference type="PANTHER" id="PTHR21310">
    <property type="entry name" value="AMINOGLYCOSIDE PHOSPHOTRANSFERASE-RELATED-RELATED"/>
    <property type="match status" value="1"/>
</dbReference>
<dbReference type="InterPro" id="IPR051678">
    <property type="entry name" value="AGP_Transferase"/>
</dbReference>
<evidence type="ECO:0000313" key="4">
    <source>
        <dbReference type="Proteomes" id="UP001265746"/>
    </source>
</evidence>
<dbReference type="AlphaFoldDB" id="A0AAD9SMX6"/>
<sequence length="319" mass="36683">MECDTDEGHNQAEKPLTSATSPTEHSSPLTTASQTPEDSPEQHAGKTTVTKAPHGCLRIMLPHLPRRQGRAWLFRFDEGVLMKQSRETRSSESAAMQYVREHAPSVPVPEMYHSNFKCAGLGRIFMEEIPGDTLEKVWPSLAPSQKEQACQDIWDIIMTLRQIPRPENIPPEKCFYTTVDGSPMYPQGRLTGNSTLPLDENLHNTDVALRKFILQRYRENHGPDEEVKRNFPRSETAVFTHGDIHPRNIMASEHGRITSLLDFEYAGFMPDYWEDMGMFLEVWEEDRDWADTMIRTKPSSWNFDATRALCRKAKRVLHW</sequence>
<dbReference type="Gene3D" id="3.90.1200.10">
    <property type="match status" value="1"/>
</dbReference>
<dbReference type="EMBL" id="JAUJFL010000001">
    <property type="protein sequence ID" value="KAK2613195.1"/>
    <property type="molecule type" value="Genomic_DNA"/>
</dbReference>
<dbReference type="Pfam" id="PF01636">
    <property type="entry name" value="APH"/>
    <property type="match status" value="1"/>
</dbReference>
<feature type="compositionally biased region" description="Polar residues" evidence="1">
    <location>
        <begin position="17"/>
        <end position="37"/>
    </location>
</feature>
<keyword evidence="4" id="KW-1185">Reference proteome</keyword>
<reference evidence="3" key="1">
    <citation type="submission" date="2023-06" db="EMBL/GenBank/DDBJ databases">
        <authorList>
            <person name="Noh H."/>
        </authorList>
    </citation>
    <scope>NUCLEOTIDE SEQUENCE</scope>
    <source>
        <strain evidence="3">DUCC20226</strain>
    </source>
</reference>
<comment type="caution">
    <text evidence="3">The sequence shown here is derived from an EMBL/GenBank/DDBJ whole genome shotgun (WGS) entry which is preliminary data.</text>
</comment>
<dbReference type="CDD" id="cd05120">
    <property type="entry name" value="APH_ChoK_like"/>
    <property type="match status" value="1"/>
</dbReference>
<feature type="region of interest" description="Disordered" evidence="1">
    <location>
        <begin position="1"/>
        <end position="51"/>
    </location>
</feature>